<feature type="compositionally biased region" description="Low complexity" evidence="1">
    <location>
        <begin position="784"/>
        <end position="796"/>
    </location>
</feature>
<proteinExistence type="predicted"/>
<feature type="region of interest" description="Disordered" evidence="1">
    <location>
        <begin position="883"/>
        <end position="931"/>
    </location>
</feature>
<feature type="compositionally biased region" description="Basic and acidic residues" evidence="1">
    <location>
        <begin position="844"/>
        <end position="854"/>
    </location>
</feature>
<feature type="compositionally biased region" description="Basic and acidic residues" evidence="1">
    <location>
        <begin position="41"/>
        <end position="58"/>
    </location>
</feature>
<feature type="region of interest" description="Disordered" evidence="1">
    <location>
        <begin position="2366"/>
        <end position="2394"/>
    </location>
</feature>
<feature type="compositionally biased region" description="Low complexity" evidence="1">
    <location>
        <begin position="886"/>
        <end position="900"/>
    </location>
</feature>
<feature type="compositionally biased region" description="Polar residues" evidence="1">
    <location>
        <begin position="1019"/>
        <end position="1037"/>
    </location>
</feature>
<feature type="compositionally biased region" description="Polar residues" evidence="1">
    <location>
        <begin position="1772"/>
        <end position="1781"/>
    </location>
</feature>
<feature type="compositionally biased region" description="Basic and acidic residues" evidence="1">
    <location>
        <begin position="97"/>
        <end position="117"/>
    </location>
</feature>
<feature type="compositionally biased region" description="Acidic residues" evidence="1">
    <location>
        <begin position="1584"/>
        <end position="1593"/>
    </location>
</feature>
<feature type="region of interest" description="Disordered" evidence="1">
    <location>
        <begin position="2002"/>
        <end position="2025"/>
    </location>
</feature>
<feature type="compositionally biased region" description="Pro residues" evidence="1">
    <location>
        <begin position="1481"/>
        <end position="1493"/>
    </location>
</feature>
<protein>
    <submittedName>
        <fullName evidence="2">Uncharacterized protein</fullName>
    </submittedName>
</protein>
<feature type="compositionally biased region" description="Basic and acidic residues" evidence="1">
    <location>
        <begin position="2294"/>
        <end position="2310"/>
    </location>
</feature>
<feature type="compositionally biased region" description="Pro residues" evidence="1">
    <location>
        <begin position="1553"/>
        <end position="1564"/>
    </location>
</feature>
<feature type="compositionally biased region" description="Basic and acidic residues" evidence="1">
    <location>
        <begin position="1271"/>
        <end position="1283"/>
    </location>
</feature>
<dbReference type="OrthoDB" id="377384at2759"/>
<feature type="region of interest" description="Disordered" evidence="1">
    <location>
        <begin position="976"/>
        <end position="1087"/>
    </location>
</feature>
<gene>
    <name evidence="2" type="ORF">TGARI_277560</name>
</gene>
<feature type="compositionally biased region" description="Basic and acidic residues" evidence="1">
    <location>
        <begin position="1213"/>
        <end position="1235"/>
    </location>
</feature>
<feature type="region of interest" description="Disordered" evidence="1">
    <location>
        <begin position="324"/>
        <end position="348"/>
    </location>
</feature>
<accession>A0A139XP44</accession>
<organism evidence="2 3">
    <name type="scientific">Toxoplasma gondii ARI</name>
    <dbReference type="NCBI Taxonomy" id="1074872"/>
    <lineage>
        <taxon>Eukaryota</taxon>
        <taxon>Sar</taxon>
        <taxon>Alveolata</taxon>
        <taxon>Apicomplexa</taxon>
        <taxon>Conoidasida</taxon>
        <taxon>Coccidia</taxon>
        <taxon>Eucoccidiorida</taxon>
        <taxon>Eimeriorina</taxon>
        <taxon>Sarcocystidae</taxon>
        <taxon>Toxoplasma</taxon>
    </lineage>
</organism>
<feature type="region of interest" description="Disordered" evidence="1">
    <location>
        <begin position="647"/>
        <end position="675"/>
    </location>
</feature>
<feature type="compositionally biased region" description="Polar residues" evidence="1">
    <location>
        <begin position="904"/>
        <end position="921"/>
    </location>
</feature>
<comment type="caution">
    <text evidence="2">The sequence shown here is derived from an EMBL/GenBank/DDBJ whole genome shotgun (WGS) entry which is preliminary data.</text>
</comment>
<dbReference type="Proteomes" id="UP000074247">
    <property type="component" value="Unassembled WGS sequence"/>
</dbReference>
<evidence type="ECO:0000256" key="1">
    <source>
        <dbReference type="SAM" id="MobiDB-lite"/>
    </source>
</evidence>
<feature type="compositionally biased region" description="Basic and acidic residues" evidence="1">
    <location>
        <begin position="1048"/>
        <end position="1084"/>
    </location>
</feature>
<feature type="compositionally biased region" description="Basic and acidic residues" evidence="1">
    <location>
        <begin position="601"/>
        <end position="617"/>
    </location>
</feature>
<sequence>MPRACLSVPGASFAATAPLSAARAARAADTVAASSSVSAPEEEKHEHSSLPGESRGENDAPLAPLTPQGSTVPVQTVDSWPEASAPAESNAPPNPDDAQKSEKESAKTDSSSKEALDGSRLNTQLCPKTHPSSPSEEKTLELAPSKTLPQPSRDAPAETGTHEDAQVLSNPRTHVKETSSLCRPAPDDQQTSSAGAGTNECAAWRTTHDRPCGWAASSLPCGVYRLPRPPSASTFSDAFSGALNTLPPTLAFSGPCNPHSHMSACSSSLGLHESPVHPCVHSSWLFASDCPNRLCRCQTRDARKHHSLLPWRCRRVFRERPAGLGRDRRGPSSVASESSRSEDDPSSCSDASCAAELVFSPKHAYRIASGDAGAACGCFRGRTKLLKRGIACEERRKHCETGYSRRRIRRRRSNSASSFSSFPHSLRNASGLHLHHRSLCPHGCLDPVQTVTDFAPPWVGRGIVACPRKGDSAPLNTRQFVRLRQRRGREALNPVEETERDIRGLSQSFPRRLPRRRLLSGGRASPAITRRLSDACSESSTGTKHIPWAGVVTKDACKAAASARRAARQSVADAKQPSQVKAEGSVDTHDTPNCGGSVDGNRWDGVARRGEADDDPGRSLSLVQASSEADRTAVDLCSLEVRGEKDGACEAGQTESQRHTGLAPGDRLRAGDPSLSNSAHAVQEQRPEAKFSRPRALHTVPRTIDCSLSFLDEQSKCSSGFSPWNGTLSGTPSLFSDDLTCESSTTLFTVDGIGLAGPLRLPSIPPPLAGPSASALNRGAVSSVSSAPAPLAPHGLPAGGEGRLWTAESGRSSGIAAGEEQGAEVGQVDKGLASVPRPAQSVSTERREGETMNHEPRLVSDLIQNAGETEEVCFCVGMSSLGGDAPTSGSRRFSRSSTPRLGSAGTSLGISNTRQDVSSPPDTAFEKPRDARWTSLASPREFVKSQLVEERPAETRGGLPRLLPRIIYDPSNEEIGMTCSSHRSSSVQDTPTASAGANETPSVSAFELERNLEKADRSASATEQLKGPTPSSLSKETATLAGAPQEARLPRSGEAETREPRRKREETQETRGKRERQKGGEEGKQMLGEAGDAIVVVGRSTDRKETEMLRQAEATLPLFAFSLSSLALDRDGASESEVDGGADQRAFLSLDAEPGNGETARPLCGRDLPPSAPSFADTLPSPDRRVLKEFARFPGDTGCTEGLPSLLSGQGFKNREGNRKDEGAAEQKEARKSATEETVGSAGSGPQRTRPSRRGADSDATTVVPPTGGAPEERGTDSSRVDTEGSPSSCEDWTKAEQSVEDFQETAAEARVHRAASQEPENATGVESQDLRYAADKYCPAGACMSFVLHSELLSSDAESDASRRAAGGRWLGECAASLMARNRDLGVSLEGEGKREVRDDLPLALPREGDDLVGRFCTNLVDRNTRRDRLAARRSCSVDSAFTEQPLEPPRKSSLAFEAAHDIHAPSRPNPAPADASFPPTAPRATAPPTPAVPASEVSSTLVFSFSGSEGVTVLEQWGGSAAQLATEKVAACADAGEPGAPSFSLQASGGPPHPGGQKPPQPGAGGEGREGEILEKKRNSSESEEGREDEQFEKAESNECGGSAPFFSPFEETLGPPDPPLPAAAPERIPPSTWDASVDFNMVGGEVCVYAEDCPQRSESFACRVKDSNEVSGKASFLTSVSEGRKAPSAEEKSVAFAGLSRAPPPGSTAKRGGAVPSHIPLPALFSSFSGSPETRGVAPLLSSSASLDTASPFVDSSLLSSAREDPSATRVNSKSTAKANGRENETVASSVTSRFAAPFSPSADASATASVSPAVRSQETLPGLRQDLSLSPLRASSLAFLSPSPLKEEEAWGANGESTVKGARMGCAVCGACGSSTARQPRRSAVSSRRRSVEQRAVEESECVCPLDTQALRALKLRTCWGLVEVTREGEFCFAFKARSELRDLYTPAERQPSSALLSPSLSGGCLRGEDEFDVCPVSVWSSASPCRGARQLAGALGAPHACSSGGERETDRDAASTETEKKPVRKAAVELLFVVEPGGWSVRVQEFGQSSPGRVLKRFHVECLSGRQALRYQYACEIVECLKQNSPKVILKKSGIGLFQLMSNAPADFTATFTSTFSLFISSIHLRRGVVCIQSRLGDALHLPADDVALLTQSPELEPLDREALLPENSSCSAGQEKFFSHNPCTLRRDTQSWASSSFADSEEALSSRWGRSTATRSTACSWTSTRFESRAEALGEGKTLKGREGGESDRRRETAEETVVFSGTNAGEFSFGPCASSAGHLSSALRGPGETKKRASESGKEKKRRQWEEVRGALAAAQLPVASVVQAWQVVLRAFAVCCEEEQRGWCTYTAALQQKLREIQRDDGERPSDAADLWGGRHSDKEEGKDRENLDVAQMRRQIYQSIFPISVKRRSQWWT</sequence>
<feature type="compositionally biased region" description="Polar residues" evidence="1">
    <location>
        <begin position="978"/>
        <end position="1003"/>
    </location>
</feature>
<feature type="compositionally biased region" description="Basic and acidic residues" evidence="1">
    <location>
        <begin position="1007"/>
        <end position="1017"/>
    </location>
</feature>
<feature type="region of interest" description="Disordered" evidence="1">
    <location>
        <begin position="1536"/>
        <end position="1634"/>
    </location>
</feature>
<feature type="compositionally biased region" description="Polar residues" evidence="1">
    <location>
        <begin position="120"/>
        <end position="134"/>
    </location>
</feature>
<reference evidence="2 3" key="1">
    <citation type="journal article" date="2016" name="Nat. Commun.">
        <title>Local admixture of amplified and diversified secreted pathogenesis determinants shapes mosaic Toxoplasma gondii genomes.</title>
        <authorList>
            <person name="Lorenzi H."/>
            <person name="Khan A."/>
            <person name="Behnke M.S."/>
            <person name="Namasivayam S."/>
            <person name="Swapna L.S."/>
            <person name="Hadjithomas M."/>
            <person name="Karamycheva S."/>
            <person name="Pinney D."/>
            <person name="Brunk B.P."/>
            <person name="Ajioka J.W."/>
            <person name="Ajzenberg D."/>
            <person name="Boothroyd J.C."/>
            <person name="Boyle J.P."/>
            <person name="Darde M.L."/>
            <person name="Diaz-Miranda M.A."/>
            <person name="Dubey J.P."/>
            <person name="Fritz H.M."/>
            <person name="Gennari S.M."/>
            <person name="Gregory B.D."/>
            <person name="Kim K."/>
            <person name="Saeij J.P."/>
            <person name="Su C."/>
            <person name="White M.W."/>
            <person name="Zhu X.Q."/>
            <person name="Howe D.K."/>
            <person name="Rosenthal B.M."/>
            <person name="Grigg M.E."/>
            <person name="Parkinson J."/>
            <person name="Liu L."/>
            <person name="Kissinger J.C."/>
            <person name="Roos D.S."/>
            <person name="Sibley L.D."/>
        </authorList>
    </citation>
    <scope>NUCLEOTIDE SEQUENCE [LARGE SCALE GENOMIC DNA]</scope>
    <source>
        <strain evidence="2 3">ARI</strain>
    </source>
</reference>
<feature type="compositionally biased region" description="Polar residues" evidence="1">
    <location>
        <begin position="67"/>
        <end position="78"/>
    </location>
</feature>
<feature type="region of interest" description="Disordered" evidence="1">
    <location>
        <begin position="1762"/>
        <end position="1792"/>
    </location>
</feature>
<feature type="region of interest" description="Disordered" evidence="1">
    <location>
        <begin position="2238"/>
        <end position="2260"/>
    </location>
</feature>
<name>A0A139XP44_TOXGO</name>
<feature type="region of interest" description="Disordered" evidence="1">
    <location>
        <begin position="18"/>
        <end position="196"/>
    </location>
</feature>
<feature type="compositionally biased region" description="Low complexity" evidence="1">
    <location>
        <begin position="81"/>
        <end position="91"/>
    </location>
</feature>
<dbReference type="EMBL" id="AGQS02005439">
    <property type="protein sequence ID" value="KYF40544.1"/>
    <property type="molecule type" value="Genomic_DNA"/>
</dbReference>
<feature type="compositionally biased region" description="Basic and acidic residues" evidence="1">
    <location>
        <begin position="2010"/>
        <end position="2025"/>
    </location>
</feature>
<feature type="region of interest" description="Disordered" evidence="1">
    <location>
        <begin position="1151"/>
        <end position="1327"/>
    </location>
</feature>
<feature type="region of interest" description="Disordered" evidence="1">
    <location>
        <begin position="2285"/>
        <end position="2310"/>
    </location>
</feature>
<dbReference type="VEuPathDB" id="ToxoDB:TGARI_277560"/>
<feature type="region of interest" description="Disordered" evidence="1">
    <location>
        <begin position="1700"/>
        <end position="1719"/>
    </location>
</feature>
<feature type="compositionally biased region" description="Low complexity" evidence="1">
    <location>
        <begin position="18"/>
        <end position="39"/>
    </location>
</feature>
<evidence type="ECO:0000313" key="2">
    <source>
        <dbReference type="EMBL" id="KYF40544.1"/>
    </source>
</evidence>
<feature type="compositionally biased region" description="Basic and acidic residues" evidence="1">
    <location>
        <begin position="1182"/>
        <end position="1191"/>
    </location>
</feature>
<feature type="region of interest" description="Disordered" evidence="1">
    <location>
        <begin position="784"/>
        <end position="854"/>
    </location>
</feature>
<feature type="region of interest" description="Disordered" evidence="1">
    <location>
        <begin position="1465"/>
        <end position="1496"/>
    </location>
</feature>
<evidence type="ECO:0000313" key="3">
    <source>
        <dbReference type="Proteomes" id="UP000074247"/>
    </source>
</evidence>
<feature type="region of interest" description="Disordered" evidence="1">
    <location>
        <begin position="568"/>
        <end position="618"/>
    </location>
</feature>
<feature type="compositionally biased region" description="Basic and acidic residues" evidence="1">
    <location>
        <begin position="1569"/>
        <end position="1583"/>
    </location>
</feature>